<feature type="transmembrane region" description="Helical" evidence="5">
    <location>
        <begin position="405"/>
        <end position="424"/>
    </location>
</feature>
<keyword evidence="8" id="KW-1185">Reference proteome</keyword>
<dbReference type="Gene3D" id="3.30.750.24">
    <property type="entry name" value="STAS domain"/>
    <property type="match status" value="1"/>
</dbReference>
<keyword evidence="2 5" id="KW-0812">Transmembrane</keyword>
<dbReference type="Proteomes" id="UP000186136">
    <property type="component" value="Unassembled WGS sequence"/>
</dbReference>
<feature type="transmembrane region" description="Helical" evidence="5">
    <location>
        <begin position="153"/>
        <end position="173"/>
    </location>
</feature>
<dbReference type="PANTHER" id="PTHR11814">
    <property type="entry name" value="SULFATE TRANSPORTER"/>
    <property type="match status" value="1"/>
</dbReference>
<proteinExistence type="predicted"/>
<gene>
    <name evidence="7" type="ORF">PMKS-002195</name>
</gene>
<evidence type="ECO:0000259" key="6">
    <source>
        <dbReference type="PROSITE" id="PS50801"/>
    </source>
</evidence>
<feature type="domain" description="STAS" evidence="6">
    <location>
        <begin position="606"/>
        <end position="787"/>
    </location>
</feature>
<accession>A0A1Q2YGW5</accession>
<dbReference type="AlphaFoldDB" id="A0A1Q2YGW5"/>
<sequence>MANTSYTSINDRELSYIEVPEYNDKELIGGDDYAKNVFRSPVKRSLKYVKGLFPFMEWFPHYPSHPDWILSDFITGVTVAIVLVPQSMSYAKLAELSPEYGLYSAFIGVFFYFIFATSREICIGPVAVLSTEVGKIVTRVQAKYGDEFTASEIATTLALISGGIVLGIGLLRLGFIVELISLPAILAFTTGSAFNIATGQLAGLMGYNKKVKKEGSTYLAMIQFLKHLPDTKVDAAYGLVGLFILYLWQYVFNRLIERNKHNIKRKMTFIYLLNLRTAFVIIISTCISYGVLRYHPKSEKPPYSIIGVIPSGLNHVGRFIPKPTLAAKLASDIPISTIVLVLEHISISKSFARINGYRVNPNQEFIAIGFTNMVGTFFNAYPVTGSFSRTALSAKCGVKTPFKSAFSGGCVLLAIYCFTGGFYYIPNATLSAIIIHCVTGLLASYDLTAKLYMFSPVDFVIFIVGVFITVFATIEDGIYWAICASCANVLWRMLLPNGAFLGRVKVATIRNPVLIKDARAQNSEQLTDLDSAIEEAKDDSNSIKRLKHDDNADANSFVKTTEVETTVSISSSYQYKWVPLPNNSSNPSYVHTRYVNAQINVEDPPPGVLVYRVSENFIYTNCSIQIDQIISQVRETMRPFKSDRERLWCEYTWEEKNWDFKFKKFPKFEGLKKLLKTKEEDSDIELDESSSIIRVDETEEGTLKPKLRILHLDFSQVVAVDSTSIQALLDVRRTINNYCGTNWEMHFSGIINPWVIRGLLNAGFGDNSPDQADDLVDDYLKEQIQSIPFWKKRVDVDDVSEFDEETGLQKAVPYSGDLEVGIAEDGQMYPIFSTNHPNFHVDIPSYTEYN</sequence>
<evidence type="ECO:0000256" key="3">
    <source>
        <dbReference type="ARBA" id="ARBA00022989"/>
    </source>
</evidence>
<dbReference type="OrthoDB" id="288203at2759"/>
<evidence type="ECO:0000256" key="5">
    <source>
        <dbReference type="SAM" id="Phobius"/>
    </source>
</evidence>
<dbReference type="InterPro" id="IPR001902">
    <property type="entry name" value="SLC26A/SulP_fam"/>
</dbReference>
<feature type="transmembrane region" description="Helical" evidence="5">
    <location>
        <begin position="478"/>
        <end position="495"/>
    </location>
</feature>
<feature type="transmembrane region" description="Helical" evidence="5">
    <location>
        <begin position="454"/>
        <end position="472"/>
    </location>
</feature>
<evidence type="ECO:0000256" key="1">
    <source>
        <dbReference type="ARBA" id="ARBA00004141"/>
    </source>
</evidence>
<comment type="subcellular location">
    <subcellularLocation>
        <location evidence="1">Membrane</location>
        <topology evidence="1">Multi-pass membrane protein</topology>
    </subcellularLocation>
</comment>
<evidence type="ECO:0000313" key="7">
    <source>
        <dbReference type="EMBL" id="GAV28721.1"/>
    </source>
</evidence>
<dbReference type="SUPFAM" id="SSF52091">
    <property type="entry name" value="SpoIIaa-like"/>
    <property type="match status" value="1"/>
</dbReference>
<feature type="transmembrane region" description="Helical" evidence="5">
    <location>
        <begin position="100"/>
        <end position="118"/>
    </location>
</feature>
<evidence type="ECO:0000256" key="4">
    <source>
        <dbReference type="ARBA" id="ARBA00023136"/>
    </source>
</evidence>
<dbReference type="Pfam" id="PF00916">
    <property type="entry name" value="Sulfate_transp"/>
    <property type="match status" value="1"/>
</dbReference>
<organism evidence="7 8">
    <name type="scientific">Pichia membranifaciens</name>
    <dbReference type="NCBI Taxonomy" id="4926"/>
    <lineage>
        <taxon>Eukaryota</taxon>
        <taxon>Fungi</taxon>
        <taxon>Dikarya</taxon>
        <taxon>Ascomycota</taxon>
        <taxon>Saccharomycotina</taxon>
        <taxon>Pichiomycetes</taxon>
        <taxon>Pichiales</taxon>
        <taxon>Pichiaceae</taxon>
        <taxon>Pichia</taxon>
    </lineage>
</organism>
<dbReference type="NCBIfam" id="TIGR00815">
    <property type="entry name" value="sulP"/>
    <property type="match status" value="1"/>
</dbReference>
<comment type="caution">
    <text evidence="7">The sequence shown here is derived from an EMBL/GenBank/DDBJ whole genome shotgun (WGS) entry which is preliminary data.</text>
</comment>
<keyword evidence="4 5" id="KW-0472">Membrane</keyword>
<dbReference type="InterPro" id="IPR002645">
    <property type="entry name" value="STAS_dom"/>
</dbReference>
<dbReference type="InterPro" id="IPR011547">
    <property type="entry name" value="SLC26A/SulP_dom"/>
</dbReference>
<feature type="transmembrane region" description="Helical" evidence="5">
    <location>
        <begin position="185"/>
        <end position="207"/>
    </location>
</feature>
<evidence type="ECO:0000256" key="2">
    <source>
        <dbReference type="ARBA" id="ARBA00022692"/>
    </source>
</evidence>
<feature type="transmembrane region" description="Helical" evidence="5">
    <location>
        <begin position="365"/>
        <end position="384"/>
    </location>
</feature>
<name>A0A1Q2YGW5_9ASCO</name>
<evidence type="ECO:0000313" key="8">
    <source>
        <dbReference type="Proteomes" id="UP000186136"/>
    </source>
</evidence>
<feature type="transmembrane region" description="Helical" evidence="5">
    <location>
        <begin position="68"/>
        <end position="88"/>
    </location>
</feature>
<dbReference type="PROSITE" id="PS50801">
    <property type="entry name" value="STAS"/>
    <property type="match status" value="1"/>
</dbReference>
<protein>
    <recommendedName>
        <fullName evidence="6">STAS domain-containing protein</fullName>
    </recommendedName>
</protein>
<dbReference type="GO" id="GO:0016020">
    <property type="term" value="C:membrane"/>
    <property type="evidence" value="ECO:0007669"/>
    <property type="project" value="UniProtKB-SubCell"/>
</dbReference>
<dbReference type="EMBL" id="BDGI01000080">
    <property type="protein sequence ID" value="GAV28721.1"/>
    <property type="molecule type" value="Genomic_DNA"/>
</dbReference>
<feature type="transmembrane region" description="Helical" evidence="5">
    <location>
        <begin position="235"/>
        <end position="256"/>
    </location>
</feature>
<feature type="transmembrane region" description="Helical" evidence="5">
    <location>
        <begin position="268"/>
        <end position="292"/>
    </location>
</feature>
<keyword evidence="3 5" id="KW-1133">Transmembrane helix</keyword>
<dbReference type="GO" id="GO:0055085">
    <property type="term" value="P:transmembrane transport"/>
    <property type="evidence" value="ECO:0007669"/>
    <property type="project" value="InterPro"/>
</dbReference>
<reference evidence="7 8" key="1">
    <citation type="submission" date="2016-08" db="EMBL/GenBank/DDBJ databases">
        <title>Whole genome shotgun sequence of Pichia membranifaciens KS47-1.</title>
        <authorList>
            <person name="Konishi M."/>
            <person name="Ishida M."/>
            <person name="Arakawa T."/>
            <person name="Kato Y."/>
            <person name="Horiuchi J."/>
        </authorList>
    </citation>
    <scope>NUCLEOTIDE SEQUENCE [LARGE SCALE GENOMIC DNA]</scope>
    <source>
        <strain evidence="7 8">KS47-1</strain>
    </source>
</reference>
<dbReference type="InterPro" id="IPR036513">
    <property type="entry name" value="STAS_dom_sf"/>
</dbReference>